<comment type="caution">
    <text evidence="1">The sequence shown here is derived from an EMBL/GenBank/DDBJ whole genome shotgun (WGS) entry which is preliminary data.</text>
</comment>
<protein>
    <submittedName>
        <fullName evidence="1">Uncharacterized protein</fullName>
    </submittedName>
</protein>
<evidence type="ECO:0000313" key="2">
    <source>
        <dbReference type="Proteomes" id="UP000736335"/>
    </source>
</evidence>
<accession>A0A9P6HEQ2</accession>
<gene>
    <name evidence="1" type="ORF">BJ322DRAFT_1107611</name>
</gene>
<evidence type="ECO:0000313" key="1">
    <source>
        <dbReference type="EMBL" id="KAF9785711.1"/>
    </source>
</evidence>
<dbReference type="Proteomes" id="UP000736335">
    <property type="component" value="Unassembled WGS sequence"/>
</dbReference>
<organism evidence="1 2">
    <name type="scientific">Thelephora terrestris</name>
    <dbReference type="NCBI Taxonomy" id="56493"/>
    <lineage>
        <taxon>Eukaryota</taxon>
        <taxon>Fungi</taxon>
        <taxon>Dikarya</taxon>
        <taxon>Basidiomycota</taxon>
        <taxon>Agaricomycotina</taxon>
        <taxon>Agaricomycetes</taxon>
        <taxon>Thelephorales</taxon>
        <taxon>Thelephoraceae</taxon>
        <taxon>Thelephora</taxon>
    </lineage>
</organism>
<sequence>MYPQPTAPRGGHFFFQSDPSPQRQLLATSSSTFTSHTQHYYAPAGFFTFHPALGNIWVAFSDGRVYTWATEEVPQKPYNCGNTQNSWEKHLPILFSTRLSPGVRLLDAFRGNFEGIDDRDTFPLGTDTRGMSIRIHLLGYPSSTDVEKELKKLADRGGKDKVKKSKARSMQVSTKNYKAEAEPVTKSKLAQEVAKRVLWHIEDLKNNSDLFPFDDRVGGKWRLGEGFMRFENMTITALEKVSKGSWSPVIHIDKIL</sequence>
<proteinExistence type="predicted"/>
<reference evidence="1" key="1">
    <citation type="journal article" date="2020" name="Nat. Commun.">
        <title>Large-scale genome sequencing of mycorrhizal fungi provides insights into the early evolution of symbiotic traits.</title>
        <authorList>
            <person name="Miyauchi S."/>
            <person name="Kiss E."/>
            <person name="Kuo A."/>
            <person name="Drula E."/>
            <person name="Kohler A."/>
            <person name="Sanchez-Garcia M."/>
            <person name="Morin E."/>
            <person name="Andreopoulos B."/>
            <person name="Barry K.W."/>
            <person name="Bonito G."/>
            <person name="Buee M."/>
            <person name="Carver A."/>
            <person name="Chen C."/>
            <person name="Cichocki N."/>
            <person name="Clum A."/>
            <person name="Culley D."/>
            <person name="Crous P.W."/>
            <person name="Fauchery L."/>
            <person name="Girlanda M."/>
            <person name="Hayes R.D."/>
            <person name="Keri Z."/>
            <person name="LaButti K."/>
            <person name="Lipzen A."/>
            <person name="Lombard V."/>
            <person name="Magnuson J."/>
            <person name="Maillard F."/>
            <person name="Murat C."/>
            <person name="Nolan M."/>
            <person name="Ohm R.A."/>
            <person name="Pangilinan J."/>
            <person name="Pereira M.F."/>
            <person name="Perotto S."/>
            <person name="Peter M."/>
            <person name="Pfister S."/>
            <person name="Riley R."/>
            <person name="Sitrit Y."/>
            <person name="Stielow J.B."/>
            <person name="Szollosi G."/>
            <person name="Zifcakova L."/>
            <person name="Stursova M."/>
            <person name="Spatafora J.W."/>
            <person name="Tedersoo L."/>
            <person name="Vaario L.M."/>
            <person name="Yamada A."/>
            <person name="Yan M."/>
            <person name="Wang P."/>
            <person name="Xu J."/>
            <person name="Bruns T."/>
            <person name="Baldrian P."/>
            <person name="Vilgalys R."/>
            <person name="Dunand C."/>
            <person name="Henrissat B."/>
            <person name="Grigoriev I.V."/>
            <person name="Hibbett D."/>
            <person name="Nagy L.G."/>
            <person name="Martin F.M."/>
        </authorList>
    </citation>
    <scope>NUCLEOTIDE SEQUENCE</scope>
    <source>
        <strain evidence="1">UH-Tt-Lm1</strain>
    </source>
</reference>
<dbReference type="OrthoDB" id="2789160at2759"/>
<dbReference type="AlphaFoldDB" id="A0A9P6HEQ2"/>
<reference evidence="1" key="2">
    <citation type="submission" date="2020-11" db="EMBL/GenBank/DDBJ databases">
        <authorList>
            <consortium name="DOE Joint Genome Institute"/>
            <person name="Kuo A."/>
            <person name="Miyauchi S."/>
            <person name="Kiss E."/>
            <person name="Drula E."/>
            <person name="Kohler A."/>
            <person name="Sanchez-Garcia M."/>
            <person name="Andreopoulos B."/>
            <person name="Barry K.W."/>
            <person name="Bonito G."/>
            <person name="Buee M."/>
            <person name="Carver A."/>
            <person name="Chen C."/>
            <person name="Cichocki N."/>
            <person name="Clum A."/>
            <person name="Culley D."/>
            <person name="Crous P.W."/>
            <person name="Fauchery L."/>
            <person name="Girlanda M."/>
            <person name="Hayes R."/>
            <person name="Keri Z."/>
            <person name="Labutti K."/>
            <person name="Lipzen A."/>
            <person name="Lombard V."/>
            <person name="Magnuson J."/>
            <person name="Maillard F."/>
            <person name="Morin E."/>
            <person name="Murat C."/>
            <person name="Nolan M."/>
            <person name="Ohm R."/>
            <person name="Pangilinan J."/>
            <person name="Pereira M."/>
            <person name="Perotto S."/>
            <person name="Peter M."/>
            <person name="Riley R."/>
            <person name="Sitrit Y."/>
            <person name="Stielow B."/>
            <person name="Szollosi G."/>
            <person name="Zifcakova L."/>
            <person name="Stursova M."/>
            <person name="Spatafora J.W."/>
            <person name="Tedersoo L."/>
            <person name="Vaario L.-M."/>
            <person name="Yamada A."/>
            <person name="Yan M."/>
            <person name="Wang P."/>
            <person name="Xu J."/>
            <person name="Bruns T."/>
            <person name="Baldrian P."/>
            <person name="Vilgalys R."/>
            <person name="Henrissat B."/>
            <person name="Grigoriev I.V."/>
            <person name="Hibbett D."/>
            <person name="Nagy L.G."/>
            <person name="Martin F.M."/>
        </authorList>
    </citation>
    <scope>NUCLEOTIDE SEQUENCE</scope>
    <source>
        <strain evidence="1">UH-Tt-Lm1</strain>
    </source>
</reference>
<dbReference type="EMBL" id="WIUZ02000006">
    <property type="protein sequence ID" value="KAF9785711.1"/>
    <property type="molecule type" value="Genomic_DNA"/>
</dbReference>
<keyword evidence="2" id="KW-1185">Reference proteome</keyword>
<name>A0A9P6HEQ2_9AGAM</name>